<sequence length="65" mass="7629">MIINIIDMWVTADSYIRQELLPNGHYEIKGAHIEYWDDTGFTADGDFTDDNTLAHGDYIFYREIK</sequence>
<name>A0ABP9G2T8_9SPHI</name>
<reference evidence="2" key="1">
    <citation type="journal article" date="2019" name="Int. J. Syst. Evol. Microbiol.">
        <title>The Global Catalogue of Microorganisms (GCM) 10K type strain sequencing project: providing services to taxonomists for standard genome sequencing and annotation.</title>
        <authorList>
            <consortium name="The Broad Institute Genomics Platform"/>
            <consortium name="The Broad Institute Genome Sequencing Center for Infectious Disease"/>
            <person name="Wu L."/>
            <person name="Ma J."/>
        </authorList>
    </citation>
    <scope>NUCLEOTIDE SEQUENCE [LARGE SCALE GENOMIC DNA]</scope>
    <source>
        <strain evidence="2">JCM 18283</strain>
    </source>
</reference>
<keyword evidence="2" id="KW-1185">Reference proteome</keyword>
<dbReference type="Gene3D" id="2.40.128.290">
    <property type="entry name" value="Uncharacterised protein Atu4866, PF11512"/>
    <property type="match status" value="2"/>
</dbReference>
<protein>
    <submittedName>
        <fullName evidence="1">Uncharacterized protein</fullName>
    </submittedName>
</protein>
<organism evidence="1 2">
    <name type="scientific">Mucilaginibacter defluvii</name>
    <dbReference type="NCBI Taxonomy" id="1196019"/>
    <lineage>
        <taxon>Bacteria</taxon>
        <taxon>Pseudomonadati</taxon>
        <taxon>Bacteroidota</taxon>
        <taxon>Sphingobacteriia</taxon>
        <taxon>Sphingobacteriales</taxon>
        <taxon>Sphingobacteriaceae</taxon>
        <taxon>Mucilaginibacter</taxon>
    </lineage>
</organism>
<dbReference type="RefSeq" id="WP_345331116.1">
    <property type="nucleotide sequence ID" value="NZ_BAABJI010000002.1"/>
</dbReference>
<evidence type="ECO:0000313" key="1">
    <source>
        <dbReference type="EMBL" id="GAA4916949.1"/>
    </source>
</evidence>
<dbReference type="InterPro" id="IPR038646">
    <property type="entry name" value="Atu4866-like_sf"/>
</dbReference>
<dbReference type="EMBL" id="BAABJI010000002">
    <property type="protein sequence ID" value="GAA4916949.1"/>
    <property type="molecule type" value="Genomic_DNA"/>
</dbReference>
<dbReference type="Proteomes" id="UP001501436">
    <property type="component" value="Unassembled WGS sequence"/>
</dbReference>
<proteinExistence type="predicted"/>
<evidence type="ECO:0000313" key="2">
    <source>
        <dbReference type="Proteomes" id="UP001501436"/>
    </source>
</evidence>
<comment type="caution">
    <text evidence="1">The sequence shown here is derived from an EMBL/GenBank/DDBJ whole genome shotgun (WGS) entry which is preliminary data.</text>
</comment>
<dbReference type="InterPro" id="IPR020955">
    <property type="entry name" value="Uncharacterised_Atu4866"/>
</dbReference>
<gene>
    <name evidence="1" type="ORF">GCM10023313_20660</name>
</gene>
<dbReference type="Pfam" id="PF11512">
    <property type="entry name" value="Atu4866"/>
    <property type="match status" value="1"/>
</dbReference>
<accession>A0ABP9G2T8</accession>